<proteinExistence type="predicted"/>
<dbReference type="EMBL" id="MU971402">
    <property type="protein sequence ID" value="KAK9235844.1"/>
    <property type="molecule type" value="Genomic_DNA"/>
</dbReference>
<sequence length="521" mass="57307">MFNYRLYTTAATACVGGLLFGYDTGFIGSATQMASFERDFGLNSSNSANIKGNIVATLQAGCFFGTIFMSFFTARYGRRWGMALASLIFNIGAVLQVVTVGDLNLLYVGRAISGLGVGAASMLTPTYLSEVAPRRIRGKLGTAYGFSIFFGITISYWIDYATQQSLSSEGHLQWRVPMGLQLVPGALLFFGALVIKESPRWLIKNGNREKALDNLCYIRMAHPEDAELQQEYQDVCFSIDEELRVSHGATISEMFLPQNRIRVLIGFWIMVAQQLGGTNALTYYAPLLFTKIGLTGTSSSLFATGVYGIVKSVFSMLFLLFLAERAGRRLPLFIGAITMSAAMIIIGVVLACKPPPADAASPSSASIAMIVMVYVFCVSYSMSWGPVPFTYVSEIYPNRIREYCVAMGLATQWAFNYCISRIVPIAMQNIGWGTFLMFGIFNTVIAVFVFFVIRETSGVALEHMDNLFSTGFFMKPSQWNLRKPILIGNGDVLESADLEDLDAKNIKAIHMEDVESTISAH</sequence>
<gene>
    <name evidence="1" type="ORF">V1525DRAFT_458148</name>
</gene>
<accession>A0ACC3SXG5</accession>
<comment type="caution">
    <text evidence="1">The sequence shown here is derived from an EMBL/GenBank/DDBJ whole genome shotgun (WGS) entry which is preliminary data.</text>
</comment>
<evidence type="ECO:0000313" key="1">
    <source>
        <dbReference type="EMBL" id="KAK9235844.1"/>
    </source>
</evidence>
<dbReference type="Proteomes" id="UP001433508">
    <property type="component" value="Unassembled WGS sequence"/>
</dbReference>
<evidence type="ECO:0000313" key="2">
    <source>
        <dbReference type="Proteomes" id="UP001433508"/>
    </source>
</evidence>
<keyword evidence="2" id="KW-1185">Reference proteome</keyword>
<name>A0ACC3SXG5_LIPKO</name>
<protein>
    <submittedName>
        <fullName evidence="1">General substrate transporter</fullName>
    </submittedName>
</protein>
<reference evidence="2" key="1">
    <citation type="journal article" date="2024" name="Front. Bioeng. Biotechnol.">
        <title>Genome-scale model development and genomic sequencing of the oleaginous clade Lipomyces.</title>
        <authorList>
            <person name="Czajka J.J."/>
            <person name="Han Y."/>
            <person name="Kim J."/>
            <person name="Mondo S.J."/>
            <person name="Hofstad B.A."/>
            <person name="Robles A."/>
            <person name="Haridas S."/>
            <person name="Riley R."/>
            <person name="LaButti K."/>
            <person name="Pangilinan J."/>
            <person name="Andreopoulos W."/>
            <person name="Lipzen A."/>
            <person name="Yan J."/>
            <person name="Wang M."/>
            <person name="Ng V."/>
            <person name="Grigoriev I.V."/>
            <person name="Spatafora J.W."/>
            <person name="Magnuson J.K."/>
            <person name="Baker S.E."/>
            <person name="Pomraning K.R."/>
        </authorList>
    </citation>
    <scope>NUCLEOTIDE SEQUENCE [LARGE SCALE GENOMIC DNA]</scope>
    <source>
        <strain evidence="2">CBS 7786</strain>
    </source>
</reference>
<organism evidence="1 2">
    <name type="scientific">Lipomyces kononenkoae</name>
    <name type="common">Yeast</name>
    <dbReference type="NCBI Taxonomy" id="34357"/>
    <lineage>
        <taxon>Eukaryota</taxon>
        <taxon>Fungi</taxon>
        <taxon>Dikarya</taxon>
        <taxon>Ascomycota</taxon>
        <taxon>Saccharomycotina</taxon>
        <taxon>Lipomycetes</taxon>
        <taxon>Lipomycetales</taxon>
        <taxon>Lipomycetaceae</taxon>
        <taxon>Lipomyces</taxon>
    </lineage>
</organism>